<evidence type="ECO:0000313" key="2">
    <source>
        <dbReference type="EMBL" id="MFD2308904.1"/>
    </source>
</evidence>
<keyword evidence="3" id="KW-1185">Reference proteome</keyword>
<name>A0ABW5E666_9GAMM</name>
<comment type="caution">
    <text evidence="2">The sequence shown here is derived from an EMBL/GenBank/DDBJ whole genome shotgun (WGS) entry which is preliminary data.</text>
</comment>
<sequence length="247" mass="27691">MARKVKGSKQYRMKVVPHRPFSGTLSIVGAAALVLVTSASAYYAGQYHLGRNLDEKSRAHESALRELDKLKSENEELRLRVATAEQSLTIGEQANDKVRAELVEKENRIAELRQEISFYRGLMAPADGSDGVSIGRFSISQTSDARRYQYKLLVQQSATRHNVVKGHATFTVVGSQDGQPKRYPLSALSQQADSEQILLRFKYFQNIEGELQLPQGFEPEGVELSLKSSGRKGFNIEQRYGWLVQKS</sequence>
<gene>
    <name evidence="2" type="ORF">ACFSKX_00610</name>
</gene>
<evidence type="ECO:0000256" key="1">
    <source>
        <dbReference type="SAM" id="Coils"/>
    </source>
</evidence>
<dbReference type="Proteomes" id="UP001597425">
    <property type="component" value="Unassembled WGS sequence"/>
</dbReference>
<dbReference type="EMBL" id="JBHUJD010000001">
    <property type="protein sequence ID" value="MFD2308904.1"/>
    <property type="molecule type" value="Genomic_DNA"/>
</dbReference>
<feature type="coiled-coil region" evidence="1">
    <location>
        <begin position="53"/>
        <end position="122"/>
    </location>
</feature>
<evidence type="ECO:0000313" key="3">
    <source>
        <dbReference type="Proteomes" id="UP001597425"/>
    </source>
</evidence>
<reference evidence="3" key="1">
    <citation type="journal article" date="2019" name="Int. J. Syst. Evol. Microbiol.">
        <title>The Global Catalogue of Microorganisms (GCM) 10K type strain sequencing project: providing services to taxonomists for standard genome sequencing and annotation.</title>
        <authorList>
            <consortium name="The Broad Institute Genomics Platform"/>
            <consortium name="The Broad Institute Genome Sequencing Center for Infectious Disease"/>
            <person name="Wu L."/>
            <person name="Ma J."/>
        </authorList>
    </citation>
    <scope>NUCLEOTIDE SEQUENCE [LARGE SCALE GENOMIC DNA]</scope>
    <source>
        <strain evidence="3">KCTC 12848</strain>
    </source>
</reference>
<keyword evidence="1" id="KW-0175">Coiled coil</keyword>
<proteinExistence type="predicted"/>
<protein>
    <submittedName>
        <fullName evidence="2">DUF6776 family protein</fullName>
    </submittedName>
</protein>
<organism evidence="2 3">
    <name type="scientific">Microbulbifer halophilus</name>
    <dbReference type="NCBI Taxonomy" id="453963"/>
    <lineage>
        <taxon>Bacteria</taxon>
        <taxon>Pseudomonadati</taxon>
        <taxon>Pseudomonadota</taxon>
        <taxon>Gammaproteobacteria</taxon>
        <taxon>Cellvibrionales</taxon>
        <taxon>Microbulbiferaceae</taxon>
        <taxon>Microbulbifer</taxon>
    </lineage>
</organism>
<accession>A0ABW5E666</accession>
<dbReference type="InterPro" id="IPR046703">
    <property type="entry name" value="DUF6776"/>
</dbReference>
<dbReference type="Pfam" id="PF20567">
    <property type="entry name" value="DUF6776"/>
    <property type="match status" value="1"/>
</dbReference>
<dbReference type="RefSeq" id="WP_265723408.1">
    <property type="nucleotide sequence ID" value="NZ_JAPIVK010000049.1"/>
</dbReference>